<evidence type="ECO:0000313" key="11">
    <source>
        <dbReference type="Proteomes" id="UP000632339"/>
    </source>
</evidence>
<dbReference type="CDD" id="cd12828">
    <property type="entry name" value="TmCorA-like_1"/>
    <property type="match status" value="1"/>
</dbReference>
<evidence type="ECO:0000256" key="9">
    <source>
        <dbReference type="SAM" id="MobiDB-lite"/>
    </source>
</evidence>
<reference evidence="11" key="1">
    <citation type="journal article" date="2019" name="Int. J. Syst. Evol. Microbiol.">
        <title>The Global Catalogue of Microorganisms (GCM) 10K type strain sequencing project: providing services to taxonomists for standard genome sequencing and annotation.</title>
        <authorList>
            <consortium name="The Broad Institute Genomics Platform"/>
            <consortium name="The Broad Institute Genome Sequencing Center for Infectious Disease"/>
            <person name="Wu L."/>
            <person name="Ma J."/>
        </authorList>
    </citation>
    <scope>NUCLEOTIDE SEQUENCE [LARGE SCALE GENOMIC DNA]</scope>
    <source>
        <strain evidence="11">CGMCC 1.6375</strain>
    </source>
</reference>
<evidence type="ECO:0000256" key="8">
    <source>
        <dbReference type="RuleBase" id="RU362010"/>
    </source>
</evidence>
<name>A0ABQ2HHL0_9BACT</name>
<evidence type="ECO:0000256" key="4">
    <source>
        <dbReference type="ARBA" id="ARBA00022475"/>
    </source>
</evidence>
<dbReference type="InterPro" id="IPR002523">
    <property type="entry name" value="MgTranspt_CorA/ZnTranspt_ZntB"/>
</dbReference>
<evidence type="ECO:0000256" key="7">
    <source>
        <dbReference type="ARBA" id="ARBA00023136"/>
    </source>
</evidence>
<keyword evidence="8" id="KW-0406">Ion transport</keyword>
<comment type="subcellular location">
    <subcellularLocation>
        <location evidence="1">Cell membrane</location>
        <topology evidence="1">Multi-pass membrane protein</topology>
    </subcellularLocation>
    <subcellularLocation>
        <location evidence="8">Membrane</location>
        <topology evidence="8">Multi-pass membrane protein</topology>
    </subcellularLocation>
</comment>
<dbReference type="Proteomes" id="UP000632339">
    <property type="component" value="Unassembled WGS sequence"/>
</dbReference>
<dbReference type="SUPFAM" id="SSF143865">
    <property type="entry name" value="CorA soluble domain-like"/>
    <property type="match status" value="1"/>
</dbReference>
<sequence>MNRTDASNKPNGGHANGGGTRNGSRKSKKYRKRGLLTSPGTLTYIGPDIGMKTKIRRIRYNEHMYKEETVKTLEECRAAENGENFITWLNVDGIHETELIAKLGAFYHLHPLLLEDVVNTEHKPKLELYDTGHLFLTLKMLHVDSESPISISAEHVSFVMGNNYVLSFQEELTSDIFTSVENRLEASVGKTRRNGPDYLLFALMDVVVDNYFIVLEKLGDALDATEDQVIRGVQELSLKDMYALKRELTLARRQIWPLRDMVNQLIREDNMRIGRDVIPYYRDLYDHIMQVLDTIDSYRELVASLVDVHLSTISNRMNQVMKTLTIFSAVFMPLTFIVGVYGMNFEFMPELKDPNGYYYVWGLMVAVTVGMIFYFKSKKWM</sequence>
<accession>A0ABQ2HHL0</accession>
<dbReference type="Gene3D" id="1.20.58.340">
    <property type="entry name" value="Magnesium transport protein CorA, transmembrane region"/>
    <property type="match status" value="2"/>
</dbReference>
<keyword evidence="7 8" id="KW-0472">Membrane</keyword>
<comment type="similarity">
    <text evidence="2 8">Belongs to the CorA metal ion transporter (MIT) (TC 1.A.35) family.</text>
</comment>
<evidence type="ECO:0000256" key="2">
    <source>
        <dbReference type="ARBA" id="ARBA00009765"/>
    </source>
</evidence>
<keyword evidence="11" id="KW-1185">Reference proteome</keyword>
<feature type="transmembrane region" description="Helical" evidence="8">
    <location>
        <begin position="356"/>
        <end position="375"/>
    </location>
</feature>
<dbReference type="InterPro" id="IPR045863">
    <property type="entry name" value="CorA_TM1_TM2"/>
</dbReference>
<keyword evidence="5 8" id="KW-0812">Transmembrane</keyword>
<dbReference type="PANTHER" id="PTHR46494:SF1">
    <property type="entry name" value="CORA FAMILY METAL ION TRANSPORTER (EUROFUNG)"/>
    <property type="match status" value="1"/>
</dbReference>
<organism evidence="10 11">
    <name type="scientific">Dyadobacter beijingensis</name>
    <dbReference type="NCBI Taxonomy" id="365489"/>
    <lineage>
        <taxon>Bacteria</taxon>
        <taxon>Pseudomonadati</taxon>
        <taxon>Bacteroidota</taxon>
        <taxon>Cytophagia</taxon>
        <taxon>Cytophagales</taxon>
        <taxon>Spirosomataceae</taxon>
        <taxon>Dyadobacter</taxon>
    </lineage>
</organism>
<dbReference type="PANTHER" id="PTHR46494">
    <property type="entry name" value="CORA FAMILY METAL ION TRANSPORTER (EUROFUNG)"/>
    <property type="match status" value="1"/>
</dbReference>
<evidence type="ECO:0000256" key="1">
    <source>
        <dbReference type="ARBA" id="ARBA00004651"/>
    </source>
</evidence>
<protein>
    <recommendedName>
        <fullName evidence="8">Magnesium transport protein CorA</fullName>
    </recommendedName>
</protein>
<evidence type="ECO:0000256" key="3">
    <source>
        <dbReference type="ARBA" id="ARBA00022448"/>
    </source>
</evidence>
<dbReference type="EMBL" id="BMLI01000001">
    <property type="protein sequence ID" value="GGM80284.1"/>
    <property type="molecule type" value="Genomic_DNA"/>
</dbReference>
<proteinExistence type="inferred from homology"/>
<keyword evidence="4 8" id="KW-1003">Cell membrane</keyword>
<dbReference type="Pfam" id="PF01544">
    <property type="entry name" value="CorA"/>
    <property type="match status" value="1"/>
</dbReference>
<comment type="caution">
    <text evidence="10">The sequence shown here is derived from an EMBL/GenBank/DDBJ whole genome shotgun (WGS) entry which is preliminary data.</text>
</comment>
<dbReference type="SUPFAM" id="SSF144083">
    <property type="entry name" value="Magnesium transport protein CorA, transmembrane region"/>
    <property type="match status" value="1"/>
</dbReference>
<keyword evidence="3 8" id="KW-0813">Transport</keyword>
<evidence type="ECO:0000256" key="6">
    <source>
        <dbReference type="ARBA" id="ARBA00022989"/>
    </source>
</evidence>
<dbReference type="InterPro" id="IPR004488">
    <property type="entry name" value="Mg/Co-transport_prot_CorA"/>
</dbReference>
<evidence type="ECO:0000256" key="5">
    <source>
        <dbReference type="ARBA" id="ARBA00022692"/>
    </source>
</evidence>
<dbReference type="InterPro" id="IPR045861">
    <property type="entry name" value="CorA_cytoplasmic_dom"/>
</dbReference>
<dbReference type="Gene3D" id="3.30.460.20">
    <property type="entry name" value="CorA soluble domain-like"/>
    <property type="match status" value="1"/>
</dbReference>
<feature type="region of interest" description="Disordered" evidence="9">
    <location>
        <begin position="1"/>
        <end position="32"/>
    </location>
</feature>
<dbReference type="NCBIfam" id="TIGR00383">
    <property type="entry name" value="corA"/>
    <property type="match status" value="1"/>
</dbReference>
<gene>
    <name evidence="8 10" type="primary">corA</name>
    <name evidence="10" type="ORF">GCM10010967_10110</name>
</gene>
<keyword evidence="8" id="KW-0460">Magnesium</keyword>
<comment type="function">
    <text evidence="8">Mediates influx of magnesium ions.</text>
</comment>
<keyword evidence="6 8" id="KW-1133">Transmembrane helix</keyword>
<dbReference type="RefSeq" id="WP_019942380.1">
    <property type="nucleotide sequence ID" value="NZ_BMLI01000001.1"/>
</dbReference>
<evidence type="ECO:0000313" key="10">
    <source>
        <dbReference type="EMBL" id="GGM80284.1"/>
    </source>
</evidence>
<feature type="transmembrane region" description="Helical" evidence="8">
    <location>
        <begin position="324"/>
        <end position="344"/>
    </location>
</feature>
<feature type="compositionally biased region" description="Basic residues" evidence="9">
    <location>
        <begin position="23"/>
        <end position="32"/>
    </location>
</feature>